<dbReference type="CDD" id="cd06662">
    <property type="entry name" value="SURF1"/>
    <property type="match status" value="1"/>
</dbReference>
<keyword evidence="5 6" id="KW-0472">Membrane</keyword>
<dbReference type="STRING" id="1268635.Loa_02416"/>
<evidence type="ECO:0000256" key="6">
    <source>
        <dbReference type="RuleBase" id="RU363076"/>
    </source>
</evidence>
<comment type="similarity">
    <text evidence="2 6">Belongs to the SURF1 family.</text>
</comment>
<evidence type="ECO:0000256" key="4">
    <source>
        <dbReference type="ARBA" id="ARBA00022989"/>
    </source>
</evidence>
<keyword evidence="8" id="KW-1185">Reference proteome</keyword>
<dbReference type="AlphaFoldDB" id="W0BBP9"/>
<dbReference type="PANTHER" id="PTHR23427">
    <property type="entry name" value="SURFEIT LOCUS PROTEIN"/>
    <property type="match status" value="1"/>
</dbReference>
<keyword evidence="4 6" id="KW-1133">Transmembrane helix</keyword>
<evidence type="ECO:0000313" key="8">
    <source>
        <dbReference type="Proteomes" id="UP000018838"/>
    </source>
</evidence>
<proteinExistence type="inferred from homology"/>
<evidence type="ECO:0000256" key="2">
    <source>
        <dbReference type="ARBA" id="ARBA00007165"/>
    </source>
</evidence>
<evidence type="ECO:0000256" key="5">
    <source>
        <dbReference type="ARBA" id="ARBA00023136"/>
    </source>
</evidence>
<organism evidence="7 8">
    <name type="scientific">Legionella oakridgensis ATCC 33761 = DSM 21215</name>
    <dbReference type="NCBI Taxonomy" id="1268635"/>
    <lineage>
        <taxon>Bacteria</taxon>
        <taxon>Pseudomonadati</taxon>
        <taxon>Pseudomonadota</taxon>
        <taxon>Gammaproteobacteria</taxon>
        <taxon>Legionellales</taxon>
        <taxon>Legionellaceae</taxon>
        <taxon>Legionella</taxon>
    </lineage>
</organism>
<name>W0BBP9_9GAMM</name>
<dbReference type="GO" id="GO:0005886">
    <property type="term" value="C:plasma membrane"/>
    <property type="evidence" value="ECO:0007669"/>
    <property type="project" value="UniProtKB-SubCell"/>
</dbReference>
<sequence>MLSLTGFKIRFTLNWPMAILALCAILVFMRLGYWQLGRAHEKERMLNLERQFVNQPPVDWTPISELPTQYQKLRVHGHFLPQVVLLDNQHHQHQFGYHVFSPMQLSNHQIILVDRGWIAGDMTRQSLPAIHTPLGETEITGSSYYPPEKDFYWGRFWKKNKMKKWSLSGLIQKLLVSFCINQSIHLLFALTKRKRMVSFVHGILFPCLRSDITLMHFSGLPSHWLFLSCLFP</sequence>
<dbReference type="eggNOG" id="COG3346">
    <property type="taxonomic scope" value="Bacteria"/>
</dbReference>
<dbReference type="EMBL" id="CP004006">
    <property type="protein sequence ID" value="AHE67958.1"/>
    <property type="molecule type" value="Genomic_DNA"/>
</dbReference>
<dbReference type="PATRIC" id="fig|1268635.3.peg.2481"/>
<reference evidence="7 8" key="1">
    <citation type="journal article" date="2013" name="Int. J. Med. Microbiol.">
        <title>Legionella oakridgensis ATCC 33761 genome sequence and phenotypic characterization reveals its replication capacity in amoebae.</title>
        <authorList>
            <person name="Brzuszkiewicz E."/>
            <person name="Schulz T."/>
            <person name="Rydzewski K."/>
            <person name="Daniel R."/>
            <person name="Gillmaier N."/>
            <person name="Dittmann C."/>
            <person name="Holland G."/>
            <person name="Schunder E."/>
            <person name="Lautner M."/>
            <person name="Eisenreich W."/>
            <person name="Luck C."/>
            <person name="Heuner K."/>
        </authorList>
    </citation>
    <scope>NUCLEOTIDE SEQUENCE [LARGE SCALE GENOMIC DNA]</scope>
    <source>
        <strain>OR-10</strain>
        <strain evidence="8">ATCC 33761</strain>
    </source>
</reference>
<evidence type="ECO:0000256" key="1">
    <source>
        <dbReference type="ARBA" id="ARBA00004370"/>
    </source>
</evidence>
<evidence type="ECO:0000256" key="3">
    <source>
        <dbReference type="ARBA" id="ARBA00022692"/>
    </source>
</evidence>
<accession>W0BBP9</accession>
<protein>
    <recommendedName>
        <fullName evidence="6">SURF1-like protein</fullName>
    </recommendedName>
</protein>
<dbReference type="HOGENOM" id="CLU_047737_2_2_6"/>
<dbReference type="InterPro" id="IPR002994">
    <property type="entry name" value="Surf1/Shy1"/>
</dbReference>
<evidence type="ECO:0000313" key="7">
    <source>
        <dbReference type="EMBL" id="AHE67958.1"/>
    </source>
</evidence>
<comment type="subcellular location">
    <subcellularLocation>
        <location evidence="6">Cell membrane</location>
        <topology evidence="6">Multi-pass membrane protein</topology>
    </subcellularLocation>
    <subcellularLocation>
        <location evidence="1">Membrane</location>
    </subcellularLocation>
</comment>
<dbReference type="PANTHER" id="PTHR23427:SF2">
    <property type="entry name" value="SURFEIT LOCUS PROTEIN 1"/>
    <property type="match status" value="1"/>
</dbReference>
<dbReference type="Proteomes" id="UP000018838">
    <property type="component" value="Chromosome"/>
</dbReference>
<keyword evidence="6" id="KW-1003">Cell membrane</keyword>
<dbReference type="InterPro" id="IPR045214">
    <property type="entry name" value="Surf1/Surf4"/>
</dbReference>
<feature type="transmembrane region" description="Helical" evidence="6">
    <location>
        <begin position="15"/>
        <end position="36"/>
    </location>
</feature>
<gene>
    <name evidence="7" type="ORF">Loa_02416</name>
</gene>
<feature type="transmembrane region" description="Helical" evidence="6">
    <location>
        <begin position="165"/>
        <end position="188"/>
    </location>
</feature>
<dbReference type="Pfam" id="PF02104">
    <property type="entry name" value="SURF1"/>
    <property type="match status" value="1"/>
</dbReference>
<dbReference type="PROSITE" id="PS50895">
    <property type="entry name" value="SURF1"/>
    <property type="match status" value="1"/>
</dbReference>
<keyword evidence="3 6" id="KW-0812">Transmembrane</keyword>
<dbReference type="KEGG" id="lok:Loa_02416"/>